<accession>A0ACC2K2T8</accession>
<comment type="caution">
    <text evidence="1">The sequence shown here is derived from an EMBL/GenBank/DDBJ whole genome shotgun (WGS) entry which is preliminary data.</text>
</comment>
<reference evidence="1 2" key="1">
    <citation type="journal article" date="2022" name="Hortic Res">
        <title>A haplotype resolved chromosomal level avocado genome allows analysis of novel avocado genes.</title>
        <authorList>
            <person name="Nath O."/>
            <person name="Fletcher S.J."/>
            <person name="Hayward A."/>
            <person name="Shaw L.M."/>
            <person name="Masouleh A.K."/>
            <person name="Furtado A."/>
            <person name="Henry R.J."/>
            <person name="Mitter N."/>
        </authorList>
    </citation>
    <scope>NUCLEOTIDE SEQUENCE [LARGE SCALE GENOMIC DNA]</scope>
    <source>
        <strain evidence="2">cv. Hass</strain>
    </source>
</reference>
<protein>
    <submittedName>
        <fullName evidence="1">Uncharacterized protein</fullName>
    </submittedName>
</protein>
<evidence type="ECO:0000313" key="2">
    <source>
        <dbReference type="Proteomes" id="UP001234297"/>
    </source>
</evidence>
<proteinExistence type="predicted"/>
<gene>
    <name evidence="1" type="ORF">MRB53_034767</name>
</gene>
<name>A0ACC2K2T8_PERAE</name>
<dbReference type="EMBL" id="CM056820">
    <property type="protein sequence ID" value="KAJ8615395.1"/>
    <property type="molecule type" value="Genomic_DNA"/>
</dbReference>
<evidence type="ECO:0000313" key="1">
    <source>
        <dbReference type="EMBL" id="KAJ8615395.1"/>
    </source>
</evidence>
<sequence>MSGHGSITLIVSITPAKYQLGDSWGSQILQESTSRWLIDSFVTRALSQVVAYTYDAGPNAVLIARNRTTASLLLKRLLFYFPPSPDTELTSYLLGDKSILEEAGLQTMKDVENLQAPPEIKGGISVDKNSGSVSYFICTRPGRGPTLVVDEYQALIDPRTGIPKFPNMDSSILQAQIRQQGDDVTVHLDMIIGFGSWDFSPLDLENPFPNNEGSVHLWHGDHDLMVPVSLQRYIAKKLPWIHYHEVPAAGHLFAHGNGYSDAIIKALLLGEK</sequence>
<keyword evidence="2" id="KW-1185">Reference proteome</keyword>
<dbReference type="Proteomes" id="UP001234297">
    <property type="component" value="Chromosome 12"/>
</dbReference>
<organism evidence="1 2">
    <name type="scientific">Persea americana</name>
    <name type="common">Avocado</name>
    <dbReference type="NCBI Taxonomy" id="3435"/>
    <lineage>
        <taxon>Eukaryota</taxon>
        <taxon>Viridiplantae</taxon>
        <taxon>Streptophyta</taxon>
        <taxon>Embryophyta</taxon>
        <taxon>Tracheophyta</taxon>
        <taxon>Spermatophyta</taxon>
        <taxon>Magnoliopsida</taxon>
        <taxon>Magnoliidae</taxon>
        <taxon>Laurales</taxon>
        <taxon>Lauraceae</taxon>
        <taxon>Persea</taxon>
    </lineage>
</organism>